<gene>
    <name evidence="1" type="ORF">AVDCRST_MAG68-1705</name>
</gene>
<protein>
    <submittedName>
        <fullName evidence="1">Uncharacterized protein</fullName>
    </submittedName>
</protein>
<dbReference type="EMBL" id="CADCTW010000001">
    <property type="protein sequence ID" value="CAA9294272.1"/>
    <property type="molecule type" value="Genomic_DNA"/>
</dbReference>
<evidence type="ECO:0000313" key="1">
    <source>
        <dbReference type="EMBL" id="CAA9294272.1"/>
    </source>
</evidence>
<sequence length="63" mass="7037">MLPEYDFSGGVRGKYAERFARARNVVVLDPDVAEVFPDSETVNRALRAMAADMREQRAHDPAA</sequence>
<proteinExistence type="predicted"/>
<accession>A0A6J4K2V7</accession>
<reference evidence="1" key="1">
    <citation type="submission" date="2020-02" db="EMBL/GenBank/DDBJ databases">
        <authorList>
            <person name="Meier V. D."/>
        </authorList>
    </citation>
    <scope>NUCLEOTIDE SEQUENCE</scope>
    <source>
        <strain evidence="1">AVDCRST_MAG68</strain>
    </source>
</reference>
<dbReference type="AlphaFoldDB" id="A0A6J4K2V7"/>
<organism evidence="1">
    <name type="scientific">uncultured Gemmatimonadota bacterium</name>
    <dbReference type="NCBI Taxonomy" id="203437"/>
    <lineage>
        <taxon>Bacteria</taxon>
        <taxon>Pseudomonadati</taxon>
        <taxon>Gemmatimonadota</taxon>
        <taxon>environmental samples</taxon>
    </lineage>
</organism>
<name>A0A6J4K2V7_9BACT</name>